<keyword evidence="3" id="KW-0479">Metal-binding</keyword>
<evidence type="ECO:0000256" key="3">
    <source>
        <dbReference type="ARBA" id="ARBA00022723"/>
    </source>
</evidence>
<comment type="similarity">
    <text evidence="8">Belongs to the MacroD-type family. Zn-Macro subfamily.</text>
</comment>
<gene>
    <name evidence="10" type="ORF">DMP10_07305</name>
</gene>
<dbReference type="InterPro" id="IPR002589">
    <property type="entry name" value="Macro_dom"/>
</dbReference>
<dbReference type="PANTHER" id="PTHR11106:SF121">
    <property type="entry name" value="ADP-RIBOSE 1''-PHOSPHATE PHOSPHATASE"/>
    <property type="match status" value="1"/>
</dbReference>
<evidence type="ECO:0000256" key="4">
    <source>
        <dbReference type="ARBA" id="ARBA00022801"/>
    </source>
</evidence>
<dbReference type="GO" id="GO:0016798">
    <property type="term" value="F:hydrolase activity, acting on glycosyl bonds"/>
    <property type="evidence" value="ECO:0007669"/>
    <property type="project" value="UniProtKB-KW"/>
</dbReference>
<dbReference type="Gene3D" id="3.40.220.10">
    <property type="entry name" value="Leucine Aminopeptidase, subunit E, domain 1"/>
    <property type="match status" value="1"/>
</dbReference>
<proteinExistence type="inferred from homology"/>
<protein>
    <recommendedName>
        <fullName evidence="2">Protein-ADP-ribose hydrolase</fullName>
    </recommendedName>
</protein>
<dbReference type="PROSITE" id="PS51154">
    <property type="entry name" value="MACRO"/>
    <property type="match status" value="1"/>
</dbReference>
<evidence type="ECO:0000313" key="10">
    <source>
        <dbReference type="EMBL" id="RNL37647.1"/>
    </source>
</evidence>
<keyword evidence="4 10" id="KW-0378">Hydrolase</keyword>
<evidence type="ECO:0000256" key="6">
    <source>
        <dbReference type="ARBA" id="ARBA00023295"/>
    </source>
</evidence>
<evidence type="ECO:0000256" key="2">
    <source>
        <dbReference type="ARBA" id="ARBA00018852"/>
    </source>
</evidence>
<dbReference type="CDD" id="cd02908">
    <property type="entry name" value="Macro_OAADPr_deacetylase"/>
    <property type="match status" value="1"/>
</dbReference>
<comment type="catalytic activity">
    <reaction evidence="7">
        <text>4-O-(ADP-D-ribosyl)-L-aspartyl-[protein] + H2O = L-aspartyl-[protein] + ADP-D-ribose + H(+)</text>
        <dbReference type="Rhea" id="RHEA:54428"/>
        <dbReference type="Rhea" id="RHEA-COMP:9867"/>
        <dbReference type="Rhea" id="RHEA-COMP:13832"/>
        <dbReference type="ChEBI" id="CHEBI:15377"/>
        <dbReference type="ChEBI" id="CHEBI:15378"/>
        <dbReference type="ChEBI" id="CHEBI:29961"/>
        <dbReference type="ChEBI" id="CHEBI:57967"/>
        <dbReference type="ChEBI" id="CHEBI:138102"/>
    </reaction>
    <physiologicalReaction direction="left-to-right" evidence="7">
        <dbReference type="Rhea" id="RHEA:54429"/>
    </physiologicalReaction>
</comment>
<reference evidence="10 11" key="1">
    <citation type="journal article" date="2019" name="Microbiol. Resour. Announc.">
        <title>Draft Genome Sequences of Type Strains of Gordonibacter faecihominis, Paraeggerthella hongkongensis, Parvibacter caecicola,Slackia equolifaciens, Slackia faecicanis, and Slackia isoflavoniconvertens.</title>
        <authorList>
            <person name="Danylec N."/>
            <person name="Stoll D.A."/>
            <person name="Dotsch A."/>
            <person name="Huch M."/>
        </authorList>
    </citation>
    <scope>NUCLEOTIDE SEQUENCE [LARGE SCALE GENOMIC DNA]</scope>
    <source>
        <strain evidence="10 11">DSM 18785</strain>
    </source>
</reference>
<accession>A0A3N0AS08</accession>
<comment type="caution">
    <text evidence="10">The sequence shown here is derived from an EMBL/GenBank/DDBJ whole genome shotgun (WGS) entry which is preliminary data.</text>
</comment>
<dbReference type="GO" id="GO:0046872">
    <property type="term" value="F:metal ion binding"/>
    <property type="evidence" value="ECO:0007669"/>
    <property type="project" value="UniProtKB-KW"/>
</dbReference>
<evidence type="ECO:0000256" key="7">
    <source>
        <dbReference type="ARBA" id="ARBA00048482"/>
    </source>
</evidence>
<dbReference type="Pfam" id="PF01661">
    <property type="entry name" value="Macro"/>
    <property type="match status" value="1"/>
</dbReference>
<evidence type="ECO:0000259" key="9">
    <source>
        <dbReference type="PROSITE" id="PS51154"/>
    </source>
</evidence>
<dbReference type="AlphaFoldDB" id="A0A3N0AS08"/>
<organism evidence="10 11">
    <name type="scientific">Adlercreutzia equolifaciens subsp. celatus DSM 18785</name>
    <dbReference type="NCBI Taxonomy" id="1121021"/>
    <lineage>
        <taxon>Bacteria</taxon>
        <taxon>Bacillati</taxon>
        <taxon>Actinomycetota</taxon>
        <taxon>Coriobacteriia</taxon>
        <taxon>Eggerthellales</taxon>
        <taxon>Eggerthellaceae</taxon>
        <taxon>Adlercreutzia</taxon>
    </lineage>
</organism>
<dbReference type="SMART" id="SM00506">
    <property type="entry name" value="A1pp"/>
    <property type="match status" value="1"/>
</dbReference>
<evidence type="ECO:0000256" key="5">
    <source>
        <dbReference type="ARBA" id="ARBA00022833"/>
    </source>
</evidence>
<evidence type="ECO:0000256" key="1">
    <source>
        <dbReference type="ARBA" id="ARBA00001947"/>
    </source>
</evidence>
<dbReference type="NCBIfam" id="NF003163">
    <property type="entry name" value="PRK04143.1"/>
    <property type="match status" value="1"/>
</dbReference>
<dbReference type="EMBL" id="QICA01000011">
    <property type="protein sequence ID" value="RNL37647.1"/>
    <property type="molecule type" value="Genomic_DNA"/>
</dbReference>
<comment type="cofactor">
    <cofactor evidence="1">
        <name>Zn(2+)</name>
        <dbReference type="ChEBI" id="CHEBI:29105"/>
    </cofactor>
</comment>
<feature type="domain" description="Macro" evidence="9">
    <location>
        <begin position="92"/>
        <end position="281"/>
    </location>
</feature>
<evidence type="ECO:0000313" key="11">
    <source>
        <dbReference type="Proteomes" id="UP000278327"/>
    </source>
</evidence>
<keyword evidence="6" id="KW-0326">Glycosidase</keyword>
<keyword evidence="5" id="KW-0862">Zinc</keyword>
<dbReference type="SUPFAM" id="SSF52949">
    <property type="entry name" value="Macro domain-like"/>
    <property type="match status" value="1"/>
</dbReference>
<name>A0A3N0AS08_9ACTN</name>
<evidence type="ECO:0000256" key="8">
    <source>
        <dbReference type="ARBA" id="ARBA00093459"/>
    </source>
</evidence>
<dbReference type="PANTHER" id="PTHR11106">
    <property type="entry name" value="GANGLIOSIDE INDUCED DIFFERENTIATION ASSOCIATED PROTEIN 2-RELATED"/>
    <property type="match status" value="1"/>
</dbReference>
<keyword evidence="11" id="KW-1185">Reference proteome</keyword>
<sequence>MQYETLGEARKRELLQYLAEYLIEESELHGRALPPVAAEVVRDGLTSAAAEKLWLAFRSLANVRPSWPAPAEFLAAQDELLQGLIAEAGIATLADTTASPVDPRLRLWRGDITTLAVDAIVNAANSGMTGCWAPLHYCIDNAIHTFAGVQLRAACAKAMAAQGHPEPTAQAKVTDGYNLPARRVIHTVGPIADGRPTDTHRRQLAECYRACLDAAAAAGLSSIAFCCISTGVFGFPQKEAASIAVASVRRWLNEHPDIPMTVVFNVFSETDESLYRPLLGL</sequence>
<dbReference type="InterPro" id="IPR043472">
    <property type="entry name" value="Macro_dom-like"/>
</dbReference>
<dbReference type="Proteomes" id="UP000278327">
    <property type="component" value="Unassembled WGS sequence"/>
</dbReference>